<keyword evidence="1" id="KW-1133">Transmembrane helix</keyword>
<dbReference type="RefSeq" id="WP_139283099.1">
    <property type="nucleotide sequence ID" value="NZ_FMYF01000001.1"/>
</dbReference>
<evidence type="ECO:0000313" key="2">
    <source>
        <dbReference type="EMBL" id="SDB79795.1"/>
    </source>
</evidence>
<evidence type="ECO:0000313" key="3">
    <source>
        <dbReference type="Proteomes" id="UP000199086"/>
    </source>
</evidence>
<keyword evidence="1" id="KW-0472">Membrane</keyword>
<feature type="transmembrane region" description="Helical" evidence="1">
    <location>
        <begin position="33"/>
        <end position="54"/>
    </location>
</feature>
<evidence type="ECO:0008006" key="4">
    <source>
        <dbReference type="Google" id="ProtNLM"/>
    </source>
</evidence>
<accession>A0A1G6GDI8</accession>
<organism evidence="2 3">
    <name type="scientific">Raineyella antarctica</name>
    <dbReference type="NCBI Taxonomy" id="1577474"/>
    <lineage>
        <taxon>Bacteria</taxon>
        <taxon>Bacillati</taxon>
        <taxon>Actinomycetota</taxon>
        <taxon>Actinomycetes</taxon>
        <taxon>Propionibacteriales</taxon>
        <taxon>Propionibacteriaceae</taxon>
        <taxon>Raineyella</taxon>
    </lineage>
</organism>
<feature type="transmembrane region" description="Helical" evidence="1">
    <location>
        <begin position="66"/>
        <end position="87"/>
    </location>
</feature>
<name>A0A1G6GDI8_9ACTN</name>
<evidence type="ECO:0000256" key="1">
    <source>
        <dbReference type="SAM" id="Phobius"/>
    </source>
</evidence>
<dbReference type="AlphaFoldDB" id="A0A1G6GDI8"/>
<dbReference type="STRING" id="1577474.GA0111570_10164"/>
<gene>
    <name evidence="2" type="ORF">GA0111570_10164</name>
</gene>
<keyword evidence="1" id="KW-0812">Transmembrane</keyword>
<keyword evidence="3" id="KW-1185">Reference proteome</keyword>
<dbReference type="EMBL" id="FMYF01000001">
    <property type="protein sequence ID" value="SDB79795.1"/>
    <property type="molecule type" value="Genomic_DNA"/>
</dbReference>
<dbReference type="Proteomes" id="UP000199086">
    <property type="component" value="Unassembled WGS sequence"/>
</dbReference>
<protein>
    <recommendedName>
        <fullName evidence="4">PH domain-containing protein</fullName>
    </recommendedName>
</protein>
<reference evidence="2 3" key="1">
    <citation type="submission" date="2016-06" db="EMBL/GenBank/DDBJ databases">
        <authorList>
            <person name="Olsen C.W."/>
            <person name="Carey S."/>
            <person name="Hinshaw L."/>
            <person name="Karasin A.I."/>
        </authorList>
    </citation>
    <scope>NUCLEOTIDE SEQUENCE [LARGE SCALE GENOMIC DNA]</scope>
    <source>
        <strain evidence="2 3">LZ-22</strain>
    </source>
</reference>
<proteinExistence type="predicted"/>
<sequence length="183" mass="20211">MLPLPAPNTEDFLHVSWDPRAAEGRVALARRRFVAGVSSLVLTVVVWGGLYLWSRRSGQEWSGTGQWFFAGIVLGLSLVLLLVRLAIWRMAVRHRRQVGEGEVITASWPGLQIAGYYWDWDQVGQVGSVRGRRGGGDRYVIDTPNGPWSCEVDDLDTTPAALHAALALYSQGRCGVAMERIAH</sequence>